<feature type="transmembrane region" description="Helical" evidence="1">
    <location>
        <begin position="124"/>
        <end position="152"/>
    </location>
</feature>
<dbReference type="Proteomes" id="UP001139006">
    <property type="component" value="Unassembled WGS sequence"/>
</dbReference>
<keyword evidence="1" id="KW-0472">Membrane</keyword>
<keyword evidence="1" id="KW-1133">Transmembrane helix</keyword>
<feature type="transmembrane region" description="Helical" evidence="1">
    <location>
        <begin position="21"/>
        <end position="48"/>
    </location>
</feature>
<keyword evidence="3" id="KW-1185">Reference proteome</keyword>
<gene>
    <name evidence="2" type="ORF">LB941_09655</name>
</gene>
<reference evidence="2 3" key="1">
    <citation type="journal article" date="2023" name="Int. J. Syst. Evol. Microbiol.">
        <title>Ligilactobacillus ubinensis sp. nov., a novel species isolated from the wild ferment of a durian fruit (Durio zibethinus).</title>
        <authorList>
            <person name="Heng Y.C."/>
            <person name="Menon N."/>
            <person name="Chen B."/>
            <person name="Loo B.Z.L."/>
            <person name="Wong G.W.J."/>
            <person name="Lim A.C.H."/>
            <person name="Silvaraju S."/>
            <person name="Kittelmann S."/>
        </authorList>
    </citation>
    <scope>NUCLEOTIDE SEQUENCE [LARGE SCALE GENOMIC DNA]</scope>
    <source>
        <strain evidence="2 3">WILCCON 0076</strain>
    </source>
</reference>
<feature type="transmembrane region" description="Helical" evidence="1">
    <location>
        <begin position="83"/>
        <end position="103"/>
    </location>
</feature>
<dbReference type="Pfam" id="PF06161">
    <property type="entry name" value="DUF975"/>
    <property type="match status" value="1"/>
</dbReference>
<dbReference type="PANTHER" id="PTHR40076:SF1">
    <property type="entry name" value="MEMBRANE PROTEIN"/>
    <property type="match status" value="1"/>
</dbReference>
<accession>A0A9X2JNV2</accession>
<feature type="transmembrane region" description="Helical" evidence="1">
    <location>
        <begin position="197"/>
        <end position="222"/>
    </location>
</feature>
<dbReference type="EMBL" id="JAIULA010000020">
    <property type="protein sequence ID" value="MCP0887596.1"/>
    <property type="molecule type" value="Genomic_DNA"/>
</dbReference>
<dbReference type="PANTHER" id="PTHR40076">
    <property type="entry name" value="MEMBRANE PROTEIN-RELATED"/>
    <property type="match status" value="1"/>
</dbReference>
<dbReference type="RefSeq" id="WP_253361611.1">
    <property type="nucleotide sequence ID" value="NZ_JAIULA010000020.1"/>
</dbReference>
<evidence type="ECO:0000313" key="2">
    <source>
        <dbReference type="EMBL" id="MCP0887596.1"/>
    </source>
</evidence>
<organism evidence="2 3">
    <name type="scientific">Ligilactobacillus ubinensis</name>
    <dbReference type="NCBI Taxonomy" id="2876789"/>
    <lineage>
        <taxon>Bacteria</taxon>
        <taxon>Bacillati</taxon>
        <taxon>Bacillota</taxon>
        <taxon>Bacilli</taxon>
        <taxon>Lactobacillales</taxon>
        <taxon>Lactobacillaceae</taxon>
        <taxon>Ligilactobacillus</taxon>
    </lineage>
</organism>
<evidence type="ECO:0000256" key="1">
    <source>
        <dbReference type="SAM" id="Phobius"/>
    </source>
</evidence>
<keyword evidence="1" id="KW-0812">Transmembrane</keyword>
<dbReference type="InterPro" id="IPR010380">
    <property type="entry name" value="DUF975"/>
</dbReference>
<sequence>MKTRKEMKREVRQTFKGRWGKAINLTLLESIPMIIASIGLTAVIGLIFKLLMSDVSSTGNFVHTIADNNSQGSSGLNFTVNTGVTIIATLIVTGISFTFLDWLRTKDSSFSVIKGMFSVFSKEYFVGCLVLYIIQYIFTILWTLLFIIPGIIKRYSYSQTYFIYKDCVTSGRSEDMNYLDYVTESRKLMDGHKIELFVLQLSLLGWAILSVLTLGIGFLWFIPYKSAVYAEFYRGLAEDKFTSTVFNTNN</sequence>
<dbReference type="AlphaFoldDB" id="A0A9X2JNV2"/>
<name>A0A9X2JNV2_9LACO</name>
<comment type="caution">
    <text evidence="2">The sequence shown here is derived from an EMBL/GenBank/DDBJ whole genome shotgun (WGS) entry which is preliminary data.</text>
</comment>
<protein>
    <submittedName>
        <fullName evidence="2">DUF975 family protein</fullName>
    </submittedName>
</protein>
<proteinExistence type="predicted"/>
<evidence type="ECO:0000313" key="3">
    <source>
        <dbReference type="Proteomes" id="UP001139006"/>
    </source>
</evidence>